<accession>A0A085NMA2</accession>
<organism evidence="3">
    <name type="scientific">Trichuris suis</name>
    <name type="common">pig whipworm</name>
    <dbReference type="NCBI Taxonomy" id="68888"/>
    <lineage>
        <taxon>Eukaryota</taxon>
        <taxon>Metazoa</taxon>
        <taxon>Ecdysozoa</taxon>
        <taxon>Nematoda</taxon>
        <taxon>Enoplea</taxon>
        <taxon>Dorylaimia</taxon>
        <taxon>Trichinellida</taxon>
        <taxon>Trichuridae</taxon>
        <taxon>Trichuris</taxon>
    </lineage>
</organism>
<dbReference type="InterPro" id="IPR029071">
    <property type="entry name" value="Ubiquitin-like_domsf"/>
</dbReference>
<dbReference type="SUPFAM" id="SSF54236">
    <property type="entry name" value="Ubiquitin-like"/>
    <property type="match status" value="1"/>
</dbReference>
<proteinExistence type="predicted"/>
<evidence type="ECO:0000259" key="1">
    <source>
        <dbReference type="Pfam" id="PF14560"/>
    </source>
</evidence>
<dbReference type="AlphaFoldDB" id="A0A085NMA2"/>
<protein>
    <recommendedName>
        <fullName evidence="1">Ubiquitin-like domain-containing protein</fullName>
    </recommendedName>
</protein>
<name>A0A085NMA2_9BILA</name>
<dbReference type="InterPro" id="IPR000626">
    <property type="entry name" value="Ubiquitin-like_dom"/>
</dbReference>
<evidence type="ECO:0000313" key="4">
    <source>
        <dbReference type="Proteomes" id="UP000030764"/>
    </source>
</evidence>
<keyword evidence="4" id="KW-1185">Reference proteome</keyword>
<evidence type="ECO:0000313" key="2">
    <source>
        <dbReference type="EMBL" id="KFD49343.1"/>
    </source>
</evidence>
<dbReference type="Pfam" id="PF14560">
    <property type="entry name" value="Ubiquitin_2"/>
    <property type="match status" value="1"/>
</dbReference>
<dbReference type="Gene3D" id="3.10.20.90">
    <property type="entry name" value="Phosphatidylinositol 3-kinase Catalytic Subunit, Chain A, domain 1"/>
    <property type="match status" value="1"/>
</dbReference>
<feature type="domain" description="Ubiquitin-like" evidence="1">
    <location>
        <begin position="4"/>
        <end position="87"/>
    </location>
</feature>
<dbReference type="EMBL" id="KL367486">
    <property type="protein sequence ID" value="KFD70598.1"/>
    <property type="molecule type" value="Genomic_DNA"/>
</dbReference>
<reference evidence="3 4" key="1">
    <citation type="journal article" date="2014" name="Nat. Genet.">
        <title>Genome and transcriptome of the porcine whipworm Trichuris suis.</title>
        <authorList>
            <person name="Jex A.R."/>
            <person name="Nejsum P."/>
            <person name="Schwarz E.M."/>
            <person name="Hu L."/>
            <person name="Young N.D."/>
            <person name="Hall R.S."/>
            <person name="Korhonen P.K."/>
            <person name="Liao S."/>
            <person name="Thamsborg S."/>
            <person name="Xia J."/>
            <person name="Xu P."/>
            <person name="Wang S."/>
            <person name="Scheerlinck J.P."/>
            <person name="Hofmann A."/>
            <person name="Sternberg P.W."/>
            <person name="Wang J."/>
            <person name="Gasser R.B."/>
        </authorList>
    </citation>
    <scope>NUCLEOTIDE SEQUENCE [LARGE SCALE GENOMIC DNA]</scope>
    <source>
        <strain evidence="3">DCEP-RM93F</strain>
        <strain evidence="2">DCEP-RM93M</strain>
    </source>
</reference>
<sequence>MGSYVELSVTTDEQEFNCVRRFPLSITVGELKKRVELLVGVPYNAMSLELRQQDDITRRNLLVDDSATLNMLSLTNGMILHVRDERGPNVLGEEIFSPADGTKFELSDEKYNQKTNTVRAWLKEQKLKCHQDYSADNESDRSEELASKLRVRYTSNQAFGLAFTMIIPSVKTTAQWMVTVILSVLPIMEVLSDLSSLAKKLRKSEHL</sequence>
<dbReference type="Proteomes" id="UP000030758">
    <property type="component" value="Unassembled WGS sequence"/>
</dbReference>
<evidence type="ECO:0000313" key="3">
    <source>
        <dbReference type="EMBL" id="KFD70598.1"/>
    </source>
</evidence>
<gene>
    <name evidence="2" type="ORF">M513_09790</name>
    <name evidence="3" type="ORF">M514_09790</name>
</gene>
<dbReference type="Proteomes" id="UP000030764">
    <property type="component" value="Unassembled WGS sequence"/>
</dbReference>
<dbReference type="EMBL" id="KL363273">
    <property type="protein sequence ID" value="KFD49343.1"/>
    <property type="molecule type" value="Genomic_DNA"/>
</dbReference>